<evidence type="ECO:0000256" key="2">
    <source>
        <dbReference type="SAM" id="Phobius"/>
    </source>
</evidence>
<dbReference type="Gene3D" id="3.30.200.20">
    <property type="entry name" value="Phosphorylase Kinase, domain 1"/>
    <property type="match status" value="1"/>
</dbReference>
<keyword evidence="5" id="KW-1185">Reference proteome</keyword>
<proteinExistence type="predicted"/>
<dbReference type="PROSITE" id="PS50011">
    <property type="entry name" value="PROTEIN_KINASE_DOM"/>
    <property type="match status" value="1"/>
</dbReference>
<dbReference type="STRING" id="69332.A0A388LT15"/>
<sequence length="645" mass="70971">MAFSYSVLTQPTEAEATLEEGGNGRERDHHLLPPVHVGGEARYVIQGMSASGGDVLPTYRAVSSSDGKKVLLRVFIPECKLSRSEEADLLEKMKKVFGSLNSSVVPSFVDCFADDTPEGPRRIFIVHEEPPGESLEELVAKGWLFSEEEVVGIAVETLQVLPYLDQHRKRLNRISEKLLNARSPRQQEWEIESLISQSNICSGNIIVDVERARVGGLSWVGHVKLLPGLGVPWTAGPPRGASAVTWQAAGNNTCDVARSPPLTSADPQLERQRAIAQSDFFALGLTAVHVATGEPPSLTIRDLQFRNRVRLRDHVQMTDRLAQTLERLLLFHYVPGSSYGFHHVNDVIHALRGSWTALPDLLPPSSTPDEPACRPGPGSRTPVSSTWRDPVSTSPSPDPDQVELLVMRGSQSSVDHGDVSKPESLPAQHRVRVNLGPTGYEPLSSLLPRTDPTKVAISTFSPRKPKGSAVVISSDGREISIDIPPSLSSREFRENVQLFLLCGAIIHPVIFPVFFLNDKRRLWWLLLFPAFHLLWGLFLLLGCDASRSMSVKMVGGGAYTIATTIPDSEPQIEAEGQVGNIREVRVRFKMSSIDGDQYVSGVEGCEVIEIGGRRQRFGESMDTVLDHGGKLWLVGEINAFLRKQR</sequence>
<name>A0A388LT15_CHABU</name>
<comment type="caution">
    <text evidence="4">The sequence shown here is derived from an EMBL/GenBank/DDBJ whole genome shotgun (WGS) entry which is preliminary data.</text>
</comment>
<dbReference type="Gene3D" id="1.10.510.10">
    <property type="entry name" value="Transferase(Phosphotransferase) domain 1"/>
    <property type="match status" value="1"/>
</dbReference>
<dbReference type="EMBL" id="BFEA01000517">
    <property type="protein sequence ID" value="GBG85405.1"/>
    <property type="molecule type" value="Genomic_DNA"/>
</dbReference>
<gene>
    <name evidence="4" type="ORF">CBR_g40047</name>
</gene>
<dbReference type="InterPro" id="IPR000719">
    <property type="entry name" value="Prot_kinase_dom"/>
</dbReference>
<evidence type="ECO:0000313" key="5">
    <source>
        <dbReference type="Proteomes" id="UP000265515"/>
    </source>
</evidence>
<organism evidence="4 5">
    <name type="scientific">Chara braunii</name>
    <name type="common">Braun's stonewort</name>
    <dbReference type="NCBI Taxonomy" id="69332"/>
    <lineage>
        <taxon>Eukaryota</taxon>
        <taxon>Viridiplantae</taxon>
        <taxon>Streptophyta</taxon>
        <taxon>Charophyceae</taxon>
        <taxon>Charales</taxon>
        <taxon>Characeae</taxon>
        <taxon>Chara</taxon>
    </lineage>
</organism>
<dbReference type="SUPFAM" id="SSF56112">
    <property type="entry name" value="Protein kinase-like (PK-like)"/>
    <property type="match status" value="1"/>
</dbReference>
<dbReference type="GO" id="GO:0004672">
    <property type="term" value="F:protein kinase activity"/>
    <property type="evidence" value="ECO:0007669"/>
    <property type="project" value="InterPro"/>
</dbReference>
<reference evidence="4 5" key="1">
    <citation type="journal article" date="2018" name="Cell">
        <title>The Chara Genome: Secondary Complexity and Implications for Plant Terrestrialization.</title>
        <authorList>
            <person name="Nishiyama T."/>
            <person name="Sakayama H."/>
            <person name="Vries J.D."/>
            <person name="Buschmann H."/>
            <person name="Saint-Marcoux D."/>
            <person name="Ullrich K.K."/>
            <person name="Haas F.B."/>
            <person name="Vanderstraeten L."/>
            <person name="Becker D."/>
            <person name="Lang D."/>
            <person name="Vosolsobe S."/>
            <person name="Rombauts S."/>
            <person name="Wilhelmsson P.K.I."/>
            <person name="Janitza P."/>
            <person name="Kern R."/>
            <person name="Heyl A."/>
            <person name="Rumpler F."/>
            <person name="Villalobos L.I.A.C."/>
            <person name="Clay J.M."/>
            <person name="Skokan R."/>
            <person name="Toyoda A."/>
            <person name="Suzuki Y."/>
            <person name="Kagoshima H."/>
            <person name="Schijlen E."/>
            <person name="Tajeshwar N."/>
            <person name="Catarino B."/>
            <person name="Hetherington A.J."/>
            <person name="Saltykova A."/>
            <person name="Bonnot C."/>
            <person name="Breuninger H."/>
            <person name="Symeonidi A."/>
            <person name="Radhakrishnan G.V."/>
            <person name="Van Nieuwerburgh F."/>
            <person name="Deforce D."/>
            <person name="Chang C."/>
            <person name="Karol K.G."/>
            <person name="Hedrich R."/>
            <person name="Ulvskov P."/>
            <person name="Glockner G."/>
            <person name="Delwiche C.F."/>
            <person name="Petrasek J."/>
            <person name="Van de Peer Y."/>
            <person name="Friml J."/>
            <person name="Beilby M."/>
            <person name="Dolan L."/>
            <person name="Kohara Y."/>
            <person name="Sugano S."/>
            <person name="Fujiyama A."/>
            <person name="Delaux P.-M."/>
            <person name="Quint M."/>
            <person name="TheiBen G."/>
            <person name="Hagemann M."/>
            <person name="Harholt J."/>
            <person name="Dunand C."/>
            <person name="Zachgo S."/>
            <person name="Langdale J."/>
            <person name="Maumus F."/>
            <person name="Straeten D.V.D."/>
            <person name="Gould S.B."/>
            <person name="Rensing S.A."/>
        </authorList>
    </citation>
    <scope>NUCLEOTIDE SEQUENCE [LARGE SCALE GENOMIC DNA]</scope>
    <source>
        <strain evidence="4 5">S276</strain>
    </source>
</reference>
<evidence type="ECO:0000259" key="3">
    <source>
        <dbReference type="PROSITE" id="PS50011"/>
    </source>
</evidence>
<keyword evidence="2" id="KW-1133">Transmembrane helix</keyword>
<accession>A0A388LT15</accession>
<feature type="domain" description="Protein kinase" evidence="3">
    <location>
        <begin position="44"/>
        <end position="352"/>
    </location>
</feature>
<evidence type="ECO:0000256" key="1">
    <source>
        <dbReference type="SAM" id="MobiDB-lite"/>
    </source>
</evidence>
<dbReference type="Proteomes" id="UP000265515">
    <property type="component" value="Unassembled WGS sequence"/>
</dbReference>
<dbReference type="AlphaFoldDB" id="A0A388LT15"/>
<dbReference type="InterPro" id="IPR011009">
    <property type="entry name" value="Kinase-like_dom_sf"/>
</dbReference>
<dbReference type="GO" id="GO:0005524">
    <property type="term" value="F:ATP binding"/>
    <property type="evidence" value="ECO:0007669"/>
    <property type="project" value="InterPro"/>
</dbReference>
<feature type="transmembrane region" description="Helical" evidence="2">
    <location>
        <begin position="522"/>
        <end position="543"/>
    </location>
</feature>
<feature type="region of interest" description="Disordered" evidence="1">
    <location>
        <begin position="362"/>
        <end position="401"/>
    </location>
</feature>
<dbReference type="Gramene" id="GBG85405">
    <property type="protein sequence ID" value="GBG85405"/>
    <property type="gene ID" value="CBR_g40047"/>
</dbReference>
<feature type="transmembrane region" description="Helical" evidence="2">
    <location>
        <begin position="498"/>
        <end position="516"/>
    </location>
</feature>
<keyword evidence="2" id="KW-0472">Membrane</keyword>
<keyword evidence="2" id="KW-0812">Transmembrane</keyword>
<evidence type="ECO:0000313" key="4">
    <source>
        <dbReference type="EMBL" id="GBG85405.1"/>
    </source>
</evidence>
<protein>
    <recommendedName>
        <fullName evidence="3">Protein kinase domain-containing protein</fullName>
    </recommendedName>
</protein>